<protein>
    <submittedName>
        <fullName evidence="1">Uncharacterized protein</fullName>
    </submittedName>
</protein>
<dbReference type="EMBL" id="JBHLVZ010000059">
    <property type="protein sequence ID" value="MFC0387284.1"/>
    <property type="molecule type" value="Genomic_DNA"/>
</dbReference>
<evidence type="ECO:0000313" key="1">
    <source>
        <dbReference type="EMBL" id="MFC0387284.1"/>
    </source>
</evidence>
<organism evidence="1 2">
    <name type="scientific">Muricoccus vinaceus</name>
    <dbReference type="NCBI Taxonomy" id="424704"/>
    <lineage>
        <taxon>Bacteria</taxon>
        <taxon>Pseudomonadati</taxon>
        <taxon>Pseudomonadota</taxon>
        <taxon>Alphaproteobacteria</taxon>
        <taxon>Acetobacterales</taxon>
        <taxon>Roseomonadaceae</taxon>
        <taxon>Muricoccus</taxon>
    </lineage>
</organism>
<gene>
    <name evidence="1" type="ORF">ACFFIC_17285</name>
</gene>
<keyword evidence="2" id="KW-1185">Reference proteome</keyword>
<name>A0ABV6IVJ8_9PROT</name>
<proteinExistence type="predicted"/>
<sequence>MHLSSSPPGTPTQPCAASQIIVCGLYGLEDLDRKVADACNRVRLLDGHFQTITRLVTEASGRGDIVICERVEQECARSAVGVFKALLELGSARAASRVGIGLKASTLAHFLPRFRDEAAEEHLLLMAAFADEVLAHYQAVAPRDEEDGASLWLESDDLRALTSSIVAYLGKRELLLVSLATAAESHVYTSVCEVPGEAEYLEGEEWLAAQLNQLAHQDFLGIAELLALAGIIAALARQDPEAAISTFVVILGLKLCDALLLHPAI</sequence>
<accession>A0ABV6IVJ8</accession>
<comment type="caution">
    <text evidence="1">The sequence shown here is derived from an EMBL/GenBank/DDBJ whole genome shotgun (WGS) entry which is preliminary data.</text>
</comment>
<dbReference type="RefSeq" id="WP_377052581.1">
    <property type="nucleotide sequence ID" value="NZ_JBHLVZ010000059.1"/>
</dbReference>
<evidence type="ECO:0000313" key="2">
    <source>
        <dbReference type="Proteomes" id="UP001589789"/>
    </source>
</evidence>
<reference evidence="1 2" key="1">
    <citation type="submission" date="2024-09" db="EMBL/GenBank/DDBJ databases">
        <authorList>
            <person name="Sun Q."/>
            <person name="Mori K."/>
        </authorList>
    </citation>
    <scope>NUCLEOTIDE SEQUENCE [LARGE SCALE GENOMIC DNA]</scope>
    <source>
        <strain evidence="1 2">CCM 7468</strain>
    </source>
</reference>
<dbReference type="Proteomes" id="UP001589789">
    <property type="component" value="Unassembled WGS sequence"/>
</dbReference>